<dbReference type="Ensembl" id="ENSOANT00000032435.3">
    <property type="protein sequence ID" value="ENSOANP00000028639.3"/>
    <property type="gene ID" value="ENSOANG00000022438.3"/>
</dbReference>
<feature type="region of interest" description="Disordered" evidence="1">
    <location>
        <begin position="446"/>
        <end position="479"/>
    </location>
</feature>
<feature type="region of interest" description="Disordered" evidence="1">
    <location>
        <begin position="256"/>
        <end position="285"/>
    </location>
</feature>
<evidence type="ECO:0000256" key="1">
    <source>
        <dbReference type="SAM" id="MobiDB-lite"/>
    </source>
</evidence>
<keyword evidence="3" id="KW-1185">Reference proteome</keyword>
<sequence>MDGMAILKYVIIHWKHEAEGRTKGALLEGELVISIEALRSKQSENWLHCVTTSKLRGRKALLSFLSLPFSFMRSQELCCSETLMQEARRTLSFNCLVIKQFLHKLSIVHPKVINTTVIVWRSIARSLLVLEPFLCETCLVGFPFASRSAVARSELPCSRIHPVLEKPVALLIPDAVADAGLLGELTLTSAAALSPCHEVNLHQLSRISKPRHVFLYGPSGLPLPGAKKGQGFPFFRDPSFLIDWKKYHLSATPSWDSRLDGDPPLPDMSYRLESSQESPSQSQSSDIQEQTLLLFLFLDFHTGFPAQLEEAWRTQDLLRTHLDLIFLDNQRLVQGTVQRALDQTLSQQHQTAKVFQKFQQSLPVAVESIARIVTSSTSSGFRAGCFQALQVRGDRTAQSQDPEPLGRDRVPGQGEGGKPSPLPQSPAPSLSLDILSHGEMTLCTPLSPPHLRGRSGSFPPGVVARKEPSPQAISPRLPRLASPSRGFSVVTCGGGWGRMMGGLVPGLLGPSPSTVTQSRGNLTSSWAQKERERKASIPHLHSLPRRTHPLPRLQLPSLCG</sequence>
<dbReference type="HOGENOM" id="CLU_036362_0_0_1"/>
<reference evidence="2" key="3">
    <citation type="submission" date="2025-09" db="UniProtKB">
        <authorList>
            <consortium name="Ensembl"/>
        </authorList>
    </citation>
    <scope>IDENTIFICATION</scope>
    <source>
        <strain evidence="2">Glennie</strain>
    </source>
</reference>
<dbReference type="GO" id="GO:0007131">
    <property type="term" value="P:reciprocal meiotic recombination"/>
    <property type="evidence" value="ECO:0000318"/>
    <property type="project" value="GO_Central"/>
</dbReference>
<reference evidence="2 3" key="1">
    <citation type="journal article" date="2008" name="Nature">
        <title>Genome analysis of the platypus reveals unique signatures of evolution.</title>
        <authorList>
            <person name="Warren W.C."/>
            <person name="Hillier L.W."/>
            <person name="Marshall Graves J.A."/>
            <person name="Birney E."/>
            <person name="Ponting C.P."/>
            <person name="Grutzner F."/>
            <person name="Belov K."/>
            <person name="Miller W."/>
            <person name="Clarke L."/>
            <person name="Chinwalla A.T."/>
            <person name="Yang S.P."/>
            <person name="Heger A."/>
            <person name="Locke D.P."/>
            <person name="Miethke P."/>
            <person name="Waters P.D."/>
            <person name="Veyrunes F."/>
            <person name="Fulton L."/>
            <person name="Fulton B."/>
            <person name="Graves T."/>
            <person name="Wallis J."/>
            <person name="Puente X.S."/>
            <person name="Lopez-Otin C."/>
            <person name="Ordonez G.R."/>
            <person name="Eichler E.E."/>
            <person name="Chen L."/>
            <person name="Cheng Z."/>
            <person name="Deakin J.E."/>
            <person name="Alsop A."/>
            <person name="Thompson K."/>
            <person name="Kirby P."/>
            <person name="Papenfuss A.T."/>
            <person name="Wakefield M.J."/>
            <person name="Olender T."/>
            <person name="Lancet D."/>
            <person name="Huttley G.A."/>
            <person name="Smit A.F."/>
            <person name="Pask A."/>
            <person name="Temple-Smith P."/>
            <person name="Batzer M.A."/>
            <person name="Walker J.A."/>
            <person name="Konkel M.K."/>
            <person name="Harris R.S."/>
            <person name="Whittington C.M."/>
            <person name="Wong E.S."/>
            <person name="Gemmell N.J."/>
            <person name="Buschiazzo E."/>
            <person name="Vargas Jentzsch I.M."/>
            <person name="Merkel A."/>
            <person name="Schmitz J."/>
            <person name="Zemann A."/>
            <person name="Churakov G."/>
            <person name="Kriegs J.O."/>
            <person name="Brosius J."/>
            <person name="Murchison E.P."/>
            <person name="Sachidanandam R."/>
            <person name="Smith C."/>
            <person name="Hannon G.J."/>
            <person name="Tsend-Ayush E."/>
            <person name="McMillan D."/>
            <person name="Attenborough R."/>
            <person name="Rens W."/>
            <person name="Ferguson-Smith M."/>
            <person name="Lefevre C.M."/>
            <person name="Sharp J.A."/>
            <person name="Nicholas K.R."/>
            <person name="Ray D.A."/>
            <person name="Kube M."/>
            <person name="Reinhardt R."/>
            <person name="Pringle T.H."/>
            <person name="Taylor J."/>
            <person name="Jones R.C."/>
            <person name="Nixon B."/>
            <person name="Dacheux J.L."/>
            <person name="Niwa H."/>
            <person name="Sekita Y."/>
            <person name="Huang X."/>
            <person name="Stark A."/>
            <person name="Kheradpour P."/>
            <person name="Kellis M."/>
            <person name="Flicek P."/>
            <person name="Chen Y."/>
            <person name="Webber C."/>
            <person name="Hardison R."/>
            <person name="Nelson J."/>
            <person name="Hallsworth-Pepin K."/>
            <person name="Delehaunty K."/>
            <person name="Markovic C."/>
            <person name="Minx P."/>
            <person name="Feng Y."/>
            <person name="Kremitzki C."/>
            <person name="Mitreva M."/>
            <person name="Glasscock J."/>
            <person name="Wylie T."/>
            <person name="Wohldmann P."/>
            <person name="Thiru P."/>
            <person name="Nhan M.N."/>
            <person name="Pohl C.S."/>
            <person name="Smith S.M."/>
            <person name="Hou S."/>
            <person name="Nefedov M."/>
            <person name="de Jong P.J."/>
            <person name="Renfree M.B."/>
            <person name="Mardis E.R."/>
            <person name="Wilson R.K."/>
        </authorList>
    </citation>
    <scope>NUCLEOTIDE SEQUENCE [LARGE SCALE GENOMIC DNA]</scope>
    <source>
        <strain evidence="2 3">Glennie</strain>
    </source>
</reference>
<evidence type="ECO:0000313" key="2">
    <source>
        <dbReference type="Ensembl" id="ENSOANP00000028639.3"/>
    </source>
</evidence>
<dbReference type="eggNOG" id="ENOG502S5QP">
    <property type="taxonomic scope" value="Eukaryota"/>
</dbReference>
<evidence type="ECO:0000313" key="3">
    <source>
        <dbReference type="Proteomes" id="UP000002279"/>
    </source>
</evidence>
<dbReference type="AlphaFoldDB" id="F6ZHU1"/>
<dbReference type="InterPro" id="IPR028040">
    <property type="entry name" value="TopoVIB-like"/>
</dbReference>
<feature type="region of interest" description="Disordered" evidence="1">
    <location>
        <begin position="508"/>
        <end position="560"/>
    </location>
</feature>
<name>F6ZHU1_ORNAN</name>
<protein>
    <submittedName>
        <fullName evidence="2">Uncharacterized protein</fullName>
    </submittedName>
</protein>
<dbReference type="Bgee" id="ENSOANG00000022438">
    <property type="expression patterns" value="Expressed in testis and 1 other cell type or tissue"/>
</dbReference>
<dbReference type="GeneTree" id="ENSGT00390000009327"/>
<reference evidence="2" key="2">
    <citation type="submission" date="2025-08" db="UniProtKB">
        <authorList>
            <consortium name="Ensembl"/>
        </authorList>
    </citation>
    <scope>IDENTIFICATION</scope>
    <source>
        <strain evidence="2">Glennie</strain>
    </source>
</reference>
<feature type="compositionally biased region" description="Polar residues" evidence="1">
    <location>
        <begin position="514"/>
        <end position="527"/>
    </location>
</feature>
<dbReference type="Pfam" id="PF15091">
    <property type="entry name" value="DUF4554"/>
    <property type="match status" value="1"/>
</dbReference>
<proteinExistence type="predicted"/>
<dbReference type="GO" id="GO:0042138">
    <property type="term" value="P:meiotic DNA double-strand break formation"/>
    <property type="evidence" value="ECO:0000318"/>
    <property type="project" value="GO_Central"/>
</dbReference>
<organism evidence="2 3">
    <name type="scientific">Ornithorhynchus anatinus</name>
    <name type="common">Duckbill platypus</name>
    <dbReference type="NCBI Taxonomy" id="9258"/>
    <lineage>
        <taxon>Eukaryota</taxon>
        <taxon>Metazoa</taxon>
        <taxon>Chordata</taxon>
        <taxon>Craniata</taxon>
        <taxon>Vertebrata</taxon>
        <taxon>Euteleostomi</taxon>
        <taxon>Mammalia</taxon>
        <taxon>Monotremata</taxon>
        <taxon>Ornithorhynchidae</taxon>
        <taxon>Ornithorhynchus</taxon>
    </lineage>
</organism>
<accession>F6ZHU1</accession>
<dbReference type="OMA" id="LSPCHEV"/>
<feature type="compositionally biased region" description="Low complexity" evidence="1">
    <location>
        <begin position="273"/>
        <end position="285"/>
    </location>
</feature>
<dbReference type="PANTHER" id="PTHR14652:SF2">
    <property type="entry name" value="TYPE 2 DNA TOPOISOMERASE 6 SUBUNIT B-LIKE"/>
    <property type="match status" value="1"/>
</dbReference>
<dbReference type="Proteomes" id="UP000002279">
    <property type="component" value="Chromosome 3"/>
</dbReference>
<dbReference type="InParanoid" id="F6ZHU1"/>
<dbReference type="FunCoup" id="F6ZHU1">
    <property type="interactions" value="22"/>
</dbReference>
<dbReference type="PANTHER" id="PTHR14652">
    <property type="entry name" value="TYPE 2 DNA TOPOISOMERASE 6 SUBUNIT B-LIKE"/>
    <property type="match status" value="1"/>
</dbReference>
<feature type="region of interest" description="Disordered" evidence="1">
    <location>
        <begin position="392"/>
        <end position="431"/>
    </location>
</feature>